<evidence type="ECO:0000256" key="1">
    <source>
        <dbReference type="ARBA" id="ARBA00023002"/>
    </source>
</evidence>
<reference evidence="3 4" key="1">
    <citation type="submission" date="2018-06" db="EMBL/GenBank/DDBJ databases">
        <authorList>
            <consortium name="Pathogen Informatics"/>
            <person name="Doyle S."/>
        </authorList>
    </citation>
    <scope>NUCLEOTIDE SEQUENCE [LARGE SCALE GENOMIC DNA]</scope>
    <source>
        <strain evidence="3 4">NCTC9149</strain>
    </source>
</reference>
<dbReference type="PANTHER" id="PTHR14239">
    <property type="entry name" value="DUDULIN-RELATED"/>
    <property type="match status" value="1"/>
</dbReference>
<gene>
    <name evidence="3" type="ORF">NCTC9149_01101</name>
</gene>
<evidence type="ECO:0000259" key="2">
    <source>
        <dbReference type="Pfam" id="PF03807"/>
    </source>
</evidence>
<dbReference type="SUPFAM" id="SSF51735">
    <property type="entry name" value="NAD(P)-binding Rossmann-fold domains"/>
    <property type="match status" value="1"/>
</dbReference>
<dbReference type="EMBL" id="UGMX01000002">
    <property type="protein sequence ID" value="STW04744.1"/>
    <property type="molecule type" value="Genomic_DNA"/>
</dbReference>
<dbReference type="Gene3D" id="3.40.50.720">
    <property type="entry name" value="NAD(P)-binding Rossmann-like Domain"/>
    <property type="match status" value="1"/>
</dbReference>
<keyword evidence="1" id="KW-0560">Oxidoreductase</keyword>
<dbReference type="InterPro" id="IPR028939">
    <property type="entry name" value="P5C_Rdtase_cat_N"/>
</dbReference>
<evidence type="ECO:0000313" key="4">
    <source>
        <dbReference type="Proteomes" id="UP000254571"/>
    </source>
</evidence>
<accession>A0A7H4NX29</accession>
<dbReference type="Proteomes" id="UP000254571">
    <property type="component" value="Unassembled WGS sequence"/>
</dbReference>
<organism evidence="3 4">
    <name type="scientific">Klebsiella grimontii</name>
    <dbReference type="NCBI Taxonomy" id="2058152"/>
    <lineage>
        <taxon>Bacteria</taxon>
        <taxon>Pseudomonadati</taxon>
        <taxon>Pseudomonadota</taxon>
        <taxon>Gammaproteobacteria</taxon>
        <taxon>Enterobacterales</taxon>
        <taxon>Enterobacteriaceae</taxon>
        <taxon>Klebsiella/Raoultella group</taxon>
        <taxon>Klebsiella</taxon>
    </lineage>
</organism>
<feature type="domain" description="Pyrroline-5-carboxylate reductase catalytic N-terminal" evidence="2">
    <location>
        <begin position="7"/>
        <end position="81"/>
    </location>
</feature>
<dbReference type="AlphaFoldDB" id="A0A7H4NX29"/>
<dbReference type="InterPro" id="IPR051267">
    <property type="entry name" value="STEAP_metalloreductase"/>
</dbReference>
<proteinExistence type="predicted"/>
<sequence>MPPWPQKLSAAGYTVKLANSKGPETIADIARKAGATAVTSEDALRDAELVILAIPFTAHNSLAGLLSSLPDTVPVIDTSNYYPFRDGSIAEVENGMPESVWASARLGHPVIKAWNALLAKTLSDKGLPENAPDRIAIPVAGDDERAKRVAMVLVSETGFDAVDAGSLSESWRQQPGSPAYCTELQRCGTEACPDGCR</sequence>
<evidence type="ECO:0000313" key="3">
    <source>
        <dbReference type="EMBL" id="STW04744.1"/>
    </source>
</evidence>
<dbReference type="InterPro" id="IPR036291">
    <property type="entry name" value="NAD(P)-bd_dom_sf"/>
</dbReference>
<protein>
    <submittedName>
        <fullName evidence="3">NADPH-dependent F420 reductase</fullName>
    </submittedName>
</protein>
<dbReference type="Pfam" id="PF03807">
    <property type="entry name" value="F420_oxidored"/>
    <property type="match status" value="1"/>
</dbReference>
<dbReference type="GO" id="GO:0016491">
    <property type="term" value="F:oxidoreductase activity"/>
    <property type="evidence" value="ECO:0007669"/>
    <property type="project" value="UniProtKB-KW"/>
</dbReference>
<name>A0A7H4NX29_9ENTR</name>
<comment type="caution">
    <text evidence="3">The sequence shown here is derived from an EMBL/GenBank/DDBJ whole genome shotgun (WGS) entry which is preliminary data.</text>
</comment>